<keyword evidence="13" id="KW-1185">Reference proteome</keyword>
<feature type="binding site" evidence="9">
    <location>
        <begin position="247"/>
        <end position="250"/>
    </location>
    <ligand>
        <name>GTP</name>
        <dbReference type="ChEBI" id="CHEBI:37565"/>
    </ligand>
</feature>
<sequence>MGNRASSFFVRKDPDGSKSAGESGKSTVSRQMRIIHTCGFDTDEKESFRTIIFVNIIEAMQILLEALKKFDIKLEDESLSPHIALIQSAIPDLNSSEPYPHVYLDPLKELWADPGIQKVCQKGNQFALHDNIYHYYEQLDKLWKSDYIPTEQDIVRCRVKTIGIVETTVSMGQLTYRIVDVGGQKSERRKWIHCFEDVTAIIFVVAMSGYDKCLIEDWDSMLDAMMLFENISNSHWFQKTSMILLLNKIDIFRGTDYDKAITYFRTRFEWLSANPRKTIYTHCTDATDRTLLQRVMSAVLDIIMTDNVNALML</sequence>
<gene>
    <name evidence="12" type="ORF">INT45_006779</name>
</gene>
<dbReference type="GO" id="GO:0000750">
    <property type="term" value="P:pheromone-dependent signal transduction involved in conjugation with cellular fusion"/>
    <property type="evidence" value="ECO:0007669"/>
    <property type="project" value="TreeGrafter"/>
</dbReference>
<evidence type="ECO:0000256" key="7">
    <source>
        <dbReference type="ARBA" id="ARBA00023224"/>
    </source>
</evidence>
<dbReference type="GO" id="GO:0005525">
    <property type="term" value="F:GTP binding"/>
    <property type="evidence" value="ECO:0007669"/>
    <property type="project" value="UniProtKB-KW"/>
</dbReference>
<dbReference type="GO" id="GO:0003924">
    <property type="term" value="F:GTPase activity"/>
    <property type="evidence" value="ECO:0007669"/>
    <property type="project" value="InterPro"/>
</dbReference>
<feature type="binding site" evidence="9">
    <location>
        <begin position="22"/>
        <end position="27"/>
    </location>
    <ligand>
        <name>GTP</name>
        <dbReference type="ChEBI" id="CHEBI:37565"/>
    </ligand>
</feature>
<dbReference type="GO" id="GO:0005737">
    <property type="term" value="C:cytoplasm"/>
    <property type="evidence" value="ECO:0007669"/>
    <property type="project" value="TreeGrafter"/>
</dbReference>
<evidence type="ECO:0000256" key="5">
    <source>
        <dbReference type="ARBA" id="ARBA00023134"/>
    </source>
</evidence>
<feature type="binding site" evidence="9">
    <location>
        <position position="286"/>
    </location>
    <ligand>
        <name>GTP</name>
        <dbReference type="ChEBI" id="CHEBI:37565"/>
    </ligand>
</feature>
<keyword evidence="7" id="KW-0807">Transducer</keyword>
<dbReference type="PANTHER" id="PTHR10218">
    <property type="entry name" value="GTP-BINDING PROTEIN ALPHA SUBUNIT"/>
    <property type="match status" value="1"/>
</dbReference>
<dbReference type="GO" id="GO:0046872">
    <property type="term" value="F:metal ion binding"/>
    <property type="evidence" value="ECO:0007669"/>
    <property type="project" value="UniProtKB-KW"/>
</dbReference>
<dbReference type="GO" id="GO:0005834">
    <property type="term" value="C:heterotrimeric G-protein complex"/>
    <property type="evidence" value="ECO:0007669"/>
    <property type="project" value="TreeGrafter"/>
</dbReference>
<dbReference type="EMBL" id="JAEPRB010000044">
    <property type="protein sequence ID" value="KAG2224379.1"/>
    <property type="molecule type" value="Genomic_DNA"/>
</dbReference>
<evidence type="ECO:0000256" key="2">
    <source>
        <dbReference type="ARBA" id="ARBA00022723"/>
    </source>
</evidence>
<dbReference type="Proteomes" id="UP000646827">
    <property type="component" value="Unassembled WGS sequence"/>
</dbReference>
<dbReference type="PANTHER" id="PTHR10218:SF242">
    <property type="entry name" value="GUANINE NUCLEOTIDE-BINDING PROTEIN ALPHA-1 SUBUNIT"/>
    <property type="match status" value="1"/>
</dbReference>
<keyword evidence="1" id="KW-0519">Myristate</keyword>
<dbReference type="SMART" id="SM00275">
    <property type="entry name" value="G_alpha"/>
    <property type="match status" value="1"/>
</dbReference>
<evidence type="ECO:0000256" key="1">
    <source>
        <dbReference type="ARBA" id="ARBA00022707"/>
    </source>
</evidence>
<dbReference type="Gene3D" id="3.40.50.300">
    <property type="entry name" value="P-loop containing nucleotide triphosphate hydrolases"/>
    <property type="match status" value="1"/>
</dbReference>
<dbReference type="AlphaFoldDB" id="A0A8H7VRH8"/>
<feature type="region of interest" description="Disordered" evidence="11">
    <location>
        <begin position="1"/>
        <end position="28"/>
    </location>
</feature>
<dbReference type="GO" id="GO:0007186">
    <property type="term" value="P:G protein-coupled receptor signaling pathway"/>
    <property type="evidence" value="ECO:0007669"/>
    <property type="project" value="InterPro"/>
</dbReference>
<dbReference type="InterPro" id="IPR027417">
    <property type="entry name" value="P-loop_NTPase"/>
</dbReference>
<keyword evidence="4 10" id="KW-0460">Magnesium</keyword>
<comment type="caution">
    <text evidence="12">The sequence shown here is derived from an EMBL/GenBank/DDBJ whole genome shotgun (WGS) entry which is preliminary data.</text>
</comment>
<name>A0A8H7VRH8_9FUNG</name>
<dbReference type="InterPro" id="IPR011025">
    <property type="entry name" value="GproteinA_insert"/>
</dbReference>
<dbReference type="SUPFAM" id="SSF47895">
    <property type="entry name" value="Transducin (alpha subunit), insertion domain"/>
    <property type="match status" value="1"/>
</dbReference>
<dbReference type="OrthoDB" id="5817230at2759"/>
<feature type="binding site" evidence="10">
    <location>
        <position position="161"/>
    </location>
    <ligand>
        <name>Mg(2+)</name>
        <dbReference type="ChEBI" id="CHEBI:18420"/>
    </ligand>
</feature>
<keyword evidence="8" id="KW-0449">Lipoprotein</keyword>
<proteinExistence type="predicted"/>
<protein>
    <submittedName>
        <fullName evidence="12">Uncharacterized protein</fullName>
    </submittedName>
</protein>
<keyword evidence="2 10" id="KW-0479">Metal-binding</keyword>
<reference evidence="12 13" key="1">
    <citation type="submission" date="2020-12" db="EMBL/GenBank/DDBJ databases">
        <title>Metabolic potential, ecology and presence of endohyphal bacteria is reflected in genomic diversity of Mucoromycotina.</title>
        <authorList>
            <person name="Muszewska A."/>
            <person name="Okrasinska A."/>
            <person name="Steczkiewicz K."/>
            <person name="Drgas O."/>
            <person name="Orlowska M."/>
            <person name="Perlinska-Lenart U."/>
            <person name="Aleksandrzak-Piekarczyk T."/>
            <person name="Szatraj K."/>
            <person name="Zielenkiewicz U."/>
            <person name="Pilsyk S."/>
            <person name="Malc E."/>
            <person name="Mieczkowski P."/>
            <person name="Kruszewska J.S."/>
            <person name="Biernat P."/>
            <person name="Pawlowska J."/>
        </authorList>
    </citation>
    <scope>NUCLEOTIDE SEQUENCE [LARGE SCALE GENOMIC DNA]</scope>
    <source>
        <strain evidence="12 13">CBS 142.35</strain>
    </source>
</reference>
<evidence type="ECO:0000313" key="12">
    <source>
        <dbReference type="EMBL" id="KAG2224379.1"/>
    </source>
</evidence>
<evidence type="ECO:0000313" key="13">
    <source>
        <dbReference type="Proteomes" id="UP000646827"/>
    </source>
</evidence>
<keyword evidence="3 9" id="KW-0547">Nucleotide-binding</keyword>
<feature type="binding site" evidence="9">
    <location>
        <begin position="180"/>
        <end position="184"/>
    </location>
    <ligand>
        <name>GTP</name>
        <dbReference type="ChEBI" id="CHEBI:37565"/>
    </ligand>
</feature>
<keyword evidence="6" id="KW-0564">Palmitate</keyword>
<dbReference type="GO" id="GO:0031683">
    <property type="term" value="F:G-protein beta/gamma-subunit complex binding"/>
    <property type="evidence" value="ECO:0007669"/>
    <property type="project" value="InterPro"/>
</dbReference>
<dbReference type="PROSITE" id="PS51882">
    <property type="entry name" value="G_ALPHA"/>
    <property type="match status" value="1"/>
</dbReference>
<evidence type="ECO:0000256" key="3">
    <source>
        <dbReference type="ARBA" id="ARBA00022741"/>
    </source>
</evidence>
<keyword evidence="5 9" id="KW-0342">GTP-binding</keyword>
<organism evidence="12 13">
    <name type="scientific">Circinella minor</name>
    <dbReference type="NCBI Taxonomy" id="1195481"/>
    <lineage>
        <taxon>Eukaryota</taxon>
        <taxon>Fungi</taxon>
        <taxon>Fungi incertae sedis</taxon>
        <taxon>Mucoromycota</taxon>
        <taxon>Mucoromycotina</taxon>
        <taxon>Mucoromycetes</taxon>
        <taxon>Mucorales</taxon>
        <taxon>Lichtheimiaceae</taxon>
        <taxon>Circinella</taxon>
    </lineage>
</organism>
<dbReference type="FunFam" id="3.40.50.300:FF:003800">
    <property type="entry name" value="Guanine nucleotide-binding protein G(k) subunit alpha"/>
    <property type="match status" value="1"/>
</dbReference>
<dbReference type="InterPro" id="IPR001019">
    <property type="entry name" value="Gprotein_alpha_su"/>
</dbReference>
<feature type="binding site" evidence="10">
    <location>
        <position position="26"/>
    </location>
    <ligand>
        <name>Mg(2+)</name>
        <dbReference type="ChEBI" id="CHEBI:18420"/>
    </ligand>
</feature>
<dbReference type="CDD" id="cd00066">
    <property type="entry name" value="G-alpha"/>
    <property type="match status" value="1"/>
</dbReference>
<evidence type="ECO:0000256" key="4">
    <source>
        <dbReference type="ARBA" id="ARBA00022842"/>
    </source>
</evidence>
<evidence type="ECO:0000256" key="6">
    <source>
        <dbReference type="ARBA" id="ARBA00023139"/>
    </source>
</evidence>
<accession>A0A8H7VRH8</accession>
<evidence type="ECO:0000256" key="11">
    <source>
        <dbReference type="SAM" id="MobiDB-lite"/>
    </source>
</evidence>
<evidence type="ECO:0000256" key="8">
    <source>
        <dbReference type="ARBA" id="ARBA00023288"/>
    </source>
</evidence>
<dbReference type="PRINTS" id="PR00318">
    <property type="entry name" value="GPROTEINA"/>
</dbReference>
<dbReference type="SUPFAM" id="SSF52540">
    <property type="entry name" value="P-loop containing nucleoside triphosphate hydrolases"/>
    <property type="match status" value="1"/>
</dbReference>
<dbReference type="Pfam" id="PF00503">
    <property type="entry name" value="G-alpha"/>
    <property type="match status" value="1"/>
</dbReference>
<evidence type="ECO:0000256" key="10">
    <source>
        <dbReference type="PIRSR" id="PIRSR601019-2"/>
    </source>
</evidence>
<dbReference type="Gene3D" id="1.10.400.10">
    <property type="entry name" value="GI Alpha 1, domain 2-like"/>
    <property type="match status" value="1"/>
</dbReference>
<evidence type="ECO:0000256" key="9">
    <source>
        <dbReference type="PIRSR" id="PIRSR601019-1"/>
    </source>
</evidence>
<dbReference type="GO" id="GO:0001664">
    <property type="term" value="F:G protein-coupled receptor binding"/>
    <property type="evidence" value="ECO:0007669"/>
    <property type="project" value="TreeGrafter"/>
</dbReference>